<keyword evidence="2 8" id="KW-0963">Cytoplasm</keyword>
<dbReference type="GO" id="GO:0004601">
    <property type="term" value="F:peroxidase activity"/>
    <property type="evidence" value="ECO:0007669"/>
    <property type="project" value="TreeGrafter"/>
</dbReference>
<evidence type="ECO:0000256" key="7">
    <source>
        <dbReference type="ARBA" id="ARBA00051350"/>
    </source>
</evidence>
<evidence type="ECO:0000256" key="8">
    <source>
        <dbReference type="HAMAP-Rule" id="MF_00069"/>
    </source>
</evidence>
<keyword evidence="5 8" id="KW-0408">Iron</keyword>
<gene>
    <name evidence="8" type="primary">hcp</name>
    <name evidence="9" type="ORF">DFP86_11439</name>
</gene>
<keyword evidence="8" id="KW-0004">4Fe-4S</keyword>
<keyword evidence="3 8" id="KW-0479">Metal-binding</keyword>
<comment type="caution">
    <text evidence="9">The sequence shown here is derived from an EMBL/GenBank/DDBJ whole genome shotgun (WGS) entry which is preliminary data.</text>
</comment>
<feature type="binding site" description="via persulfide group" evidence="8">
    <location>
        <position position="404"/>
    </location>
    <ligand>
        <name>hybrid [4Fe-2O-2S] cluster</name>
        <dbReference type="ChEBI" id="CHEBI:60519"/>
    </ligand>
</feature>
<dbReference type="RefSeq" id="WP_133683015.1">
    <property type="nucleotide sequence ID" value="NZ_SNZP01000014.1"/>
</dbReference>
<accession>A0A4V3DUN7</accession>
<keyword evidence="6 8" id="KW-0411">Iron-sulfur</keyword>
<evidence type="ECO:0000256" key="2">
    <source>
        <dbReference type="ARBA" id="ARBA00022490"/>
    </source>
</evidence>
<name>A0A4V3DUN7_9NEIS</name>
<dbReference type="Pfam" id="PF03063">
    <property type="entry name" value="Prismane"/>
    <property type="match status" value="1"/>
</dbReference>
<dbReference type="InterPro" id="IPR016099">
    <property type="entry name" value="Prismane-like_a/b-sand"/>
</dbReference>
<protein>
    <recommendedName>
        <fullName evidence="8">Hydroxylamine reductase</fullName>
        <ecNumber evidence="8">1.7.99.1</ecNumber>
    </recommendedName>
    <alternativeName>
        <fullName evidence="8">Hybrid-cluster protein</fullName>
        <shortName evidence="8">HCP</shortName>
    </alternativeName>
    <alternativeName>
        <fullName evidence="8">Prismane protein</fullName>
    </alternativeName>
</protein>
<feature type="binding site" evidence="8">
    <location>
        <position position="432"/>
    </location>
    <ligand>
        <name>hybrid [4Fe-2O-2S] cluster</name>
        <dbReference type="ChEBI" id="CHEBI:60519"/>
    </ligand>
</feature>
<dbReference type="GO" id="GO:0051539">
    <property type="term" value="F:4 iron, 4 sulfur cluster binding"/>
    <property type="evidence" value="ECO:0007669"/>
    <property type="project" value="UniProtKB-KW"/>
</dbReference>
<keyword evidence="10" id="KW-1185">Reference proteome</keyword>
<dbReference type="AlphaFoldDB" id="A0A4V3DUN7"/>
<dbReference type="GO" id="GO:0046872">
    <property type="term" value="F:metal ion binding"/>
    <property type="evidence" value="ECO:0007669"/>
    <property type="project" value="UniProtKB-KW"/>
</dbReference>
<dbReference type="Gene3D" id="3.40.50.2030">
    <property type="match status" value="2"/>
</dbReference>
<organism evidence="9 10">
    <name type="scientific">Paludibacterium purpuratum</name>
    <dbReference type="NCBI Taxonomy" id="1144873"/>
    <lineage>
        <taxon>Bacteria</taxon>
        <taxon>Pseudomonadati</taxon>
        <taxon>Pseudomonadota</taxon>
        <taxon>Betaproteobacteria</taxon>
        <taxon>Neisseriales</taxon>
        <taxon>Chromobacteriaceae</taxon>
        <taxon>Paludibacterium</taxon>
    </lineage>
</organism>
<evidence type="ECO:0000256" key="6">
    <source>
        <dbReference type="ARBA" id="ARBA00023014"/>
    </source>
</evidence>
<comment type="cofactor">
    <cofactor evidence="8">
        <name>[4Fe-4S] cluster</name>
        <dbReference type="ChEBI" id="CHEBI:49883"/>
    </cofactor>
    <text evidence="8">Binds 1 [4Fe-4S] cluster.</text>
</comment>
<comment type="function">
    <text evidence="8">Catalyzes the reduction of hydroxylamine to form NH(3) and H(2)O.</text>
</comment>
<comment type="similarity">
    <text evidence="8">Belongs to the HCP family.</text>
</comment>
<reference evidence="9 10" key="1">
    <citation type="submission" date="2019-03" db="EMBL/GenBank/DDBJ databases">
        <title>Genomic Encyclopedia of Type Strains, Phase III (KMG-III): the genomes of soil and plant-associated and newly described type strains.</title>
        <authorList>
            <person name="Whitman W."/>
        </authorList>
    </citation>
    <scope>NUCLEOTIDE SEQUENCE [LARGE SCALE GENOMIC DNA]</scope>
    <source>
        <strain evidence="9 10">CECT 8976</strain>
    </source>
</reference>
<dbReference type="EMBL" id="SNZP01000014">
    <property type="protein sequence ID" value="TDR73278.1"/>
    <property type="molecule type" value="Genomic_DNA"/>
</dbReference>
<feature type="binding site" evidence="8">
    <location>
        <position position="493"/>
    </location>
    <ligand>
        <name>hybrid [4Fe-2O-2S] cluster</name>
        <dbReference type="ChEBI" id="CHEBI:60519"/>
    </ligand>
</feature>
<evidence type="ECO:0000313" key="9">
    <source>
        <dbReference type="EMBL" id="TDR73278.1"/>
    </source>
</evidence>
<dbReference type="OrthoDB" id="9761526at2"/>
<feature type="binding site" evidence="8">
    <location>
        <position position="6"/>
    </location>
    <ligand>
        <name>[4Fe-4S] cluster</name>
        <dbReference type="ChEBI" id="CHEBI:49883"/>
    </ligand>
</feature>
<dbReference type="GO" id="GO:0042542">
    <property type="term" value="P:response to hydrogen peroxide"/>
    <property type="evidence" value="ECO:0007669"/>
    <property type="project" value="TreeGrafter"/>
</dbReference>
<dbReference type="InterPro" id="IPR010048">
    <property type="entry name" value="Hydroxylam_reduct"/>
</dbReference>
<dbReference type="GO" id="GO:0005737">
    <property type="term" value="C:cytoplasm"/>
    <property type="evidence" value="ECO:0007669"/>
    <property type="project" value="UniProtKB-SubCell"/>
</dbReference>
<dbReference type="NCBIfam" id="NF003658">
    <property type="entry name" value="PRK05290.1"/>
    <property type="match status" value="1"/>
</dbReference>
<sequence>MFCIQCEQTMRAPGGKGCSFTQGMCGKSAETSDQQDLLVAVLQGLSAWALKARELNIVDAAVDAFVPRTLFATLTNVNFDTRRIVEYTREAASLRDGLAARCREIDRAADVALPQAGIQPADDLAGLAAQAADWALDRDVFDVSEEVHGLRLLGLYGLKGAAAYMEHARVLDRQDAGLAQGFHEKMVALADPSDDIEALLALSLDIGQLNFRIMAMLDDGETAMFGHPAPTQVNVNPVAGKAILISGHDLKDLRALLEQTEGTGINVYTNGEMLPAHGYPELKRFKHLAGNYGSAWQNQQREFAAFPGPIVMTSNCIIDPNVGRYSDRIYTRSIVGWPGVKHLEGESFAPVIEQALAMPGFAETAEPHQITVGFGRQTLLSAADTVIDMVAAKQLRHVFLVGGCDGSRQERSYYADFARQVPQDCVVMTLACGKYRFNKHDFGTINGLPRLLDVGQCNDAYSAVMLAVTLAEKLGCGVNDLPLTLVLSWFEQKAIVILLTLLSLGVRNIYTGPTAPAFLNDTLMGVLAERFGMREIGTVEEDMAAMLPA</sequence>
<feature type="binding site" evidence="8">
    <location>
        <position position="457"/>
    </location>
    <ligand>
        <name>hybrid [4Fe-2O-2S] cluster</name>
        <dbReference type="ChEBI" id="CHEBI:60519"/>
    </ligand>
</feature>
<dbReference type="FunFam" id="1.20.1270.20:FF:000002">
    <property type="entry name" value="Hydroxylamine reductase"/>
    <property type="match status" value="1"/>
</dbReference>
<feature type="binding site" evidence="8">
    <location>
        <position position="248"/>
    </location>
    <ligand>
        <name>hybrid [4Fe-2O-2S] cluster</name>
        <dbReference type="ChEBI" id="CHEBI:60519"/>
    </ligand>
</feature>
<feature type="modified residue" description="Cysteine persulfide" evidence="8">
    <location>
        <position position="404"/>
    </location>
</feature>
<feature type="binding site" evidence="8">
    <location>
        <position position="3"/>
    </location>
    <ligand>
        <name>[4Fe-4S] cluster</name>
        <dbReference type="ChEBI" id="CHEBI:49883"/>
    </ligand>
</feature>
<feature type="binding site" evidence="8">
    <location>
        <position position="18"/>
    </location>
    <ligand>
        <name>[4Fe-4S] cluster</name>
        <dbReference type="ChEBI" id="CHEBI:49883"/>
    </ligand>
</feature>
<feature type="binding site" evidence="8">
    <location>
        <position position="316"/>
    </location>
    <ligand>
        <name>hybrid [4Fe-2O-2S] cluster</name>
        <dbReference type="ChEBI" id="CHEBI:60519"/>
    </ligand>
</feature>
<keyword evidence="4 8" id="KW-0560">Oxidoreductase</keyword>
<evidence type="ECO:0000256" key="3">
    <source>
        <dbReference type="ARBA" id="ARBA00022723"/>
    </source>
</evidence>
<dbReference type="InterPro" id="IPR004137">
    <property type="entry name" value="HCP/CODH"/>
</dbReference>
<dbReference type="Gene3D" id="1.20.1270.20">
    <property type="match status" value="2"/>
</dbReference>
<dbReference type="FunFam" id="1.20.1270.20:FF:000001">
    <property type="entry name" value="Hydroxylamine reductase"/>
    <property type="match status" value="1"/>
</dbReference>
<dbReference type="InterPro" id="IPR016100">
    <property type="entry name" value="Prismane_a-bundle"/>
</dbReference>
<dbReference type="PANTHER" id="PTHR30109:SF0">
    <property type="entry name" value="HYDROXYLAMINE REDUCTASE"/>
    <property type="match status" value="1"/>
</dbReference>
<evidence type="ECO:0000256" key="4">
    <source>
        <dbReference type="ARBA" id="ARBA00023002"/>
    </source>
</evidence>
<feature type="binding site" evidence="8">
    <location>
        <position position="25"/>
    </location>
    <ligand>
        <name>[4Fe-4S] cluster</name>
        <dbReference type="ChEBI" id="CHEBI:49883"/>
    </ligand>
</feature>
<dbReference type="EC" id="1.7.99.1" evidence="8"/>
<evidence type="ECO:0000256" key="1">
    <source>
        <dbReference type="ARBA" id="ARBA00004496"/>
    </source>
</evidence>
<dbReference type="HAMAP" id="MF_00069">
    <property type="entry name" value="Hydroxylam_reduct"/>
    <property type="match status" value="1"/>
</dbReference>
<dbReference type="SUPFAM" id="SSF56821">
    <property type="entry name" value="Prismane protein-like"/>
    <property type="match status" value="1"/>
</dbReference>
<evidence type="ECO:0000256" key="5">
    <source>
        <dbReference type="ARBA" id="ARBA00023004"/>
    </source>
</evidence>
<dbReference type="Proteomes" id="UP000295611">
    <property type="component" value="Unassembled WGS sequence"/>
</dbReference>
<feature type="binding site" evidence="8">
    <location>
        <position position="272"/>
    </location>
    <ligand>
        <name>hybrid [4Fe-2O-2S] cluster</name>
        <dbReference type="ChEBI" id="CHEBI:60519"/>
    </ligand>
</feature>
<proteinExistence type="inferred from homology"/>
<comment type="cofactor">
    <cofactor evidence="8">
        <name>hybrid [4Fe-2O-2S] cluster</name>
        <dbReference type="ChEBI" id="CHEBI:60519"/>
    </cofactor>
    <text evidence="8">Binds 1 hybrid [4Fe-2O-2S] cluster.</text>
</comment>
<feature type="binding site" evidence="8">
    <location>
        <position position="491"/>
    </location>
    <ligand>
        <name>hybrid [4Fe-2O-2S] cluster</name>
        <dbReference type="ChEBI" id="CHEBI:60519"/>
    </ligand>
</feature>
<dbReference type="InterPro" id="IPR011254">
    <property type="entry name" value="Prismane-like_sf"/>
</dbReference>
<dbReference type="NCBIfam" id="TIGR01703">
    <property type="entry name" value="hybrid_clust"/>
    <property type="match status" value="1"/>
</dbReference>
<evidence type="ECO:0000313" key="10">
    <source>
        <dbReference type="Proteomes" id="UP000295611"/>
    </source>
</evidence>
<comment type="catalytic activity">
    <reaction evidence="7 8">
        <text>A + NH4(+) + H2O = hydroxylamine + AH2 + H(+)</text>
        <dbReference type="Rhea" id="RHEA:22052"/>
        <dbReference type="ChEBI" id="CHEBI:13193"/>
        <dbReference type="ChEBI" id="CHEBI:15377"/>
        <dbReference type="ChEBI" id="CHEBI:15378"/>
        <dbReference type="ChEBI" id="CHEBI:15429"/>
        <dbReference type="ChEBI" id="CHEBI:17499"/>
        <dbReference type="ChEBI" id="CHEBI:28938"/>
        <dbReference type="EC" id="1.7.99.1"/>
    </reaction>
</comment>
<dbReference type="PIRSF" id="PIRSF000076">
    <property type="entry name" value="HCP"/>
    <property type="match status" value="1"/>
</dbReference>
<dbReference type="FunFam" id="3.40.50.2030:FF:000001">
    <property type="entry name" value="Hydroxylamine reductase"/>
    <property type="match status" value="1"/>
</dbReference>
<dbReference type="FunFam" id="3.40.50.2030:FF:000002">
    <property type="entry name" value="Hydroxylamine reductase"/>
    <property type="match status" value="1"/>
</dbReference>
<comment type="subcellular location">
    <subcellularLocation>
        <location evidence="1 8">Cytoplasm</location>
    </subcellularLocation>
</comment>
<dbReference type="GO" id="GO:0050418">
    <property type="term" value="F:hydroxylamine reductase activity"/>
    <property type="evidence" value="ECO:0007669"/>
    <property type="project" value="UniProtKB-UniRule"/>
</dbReference>
<dbReference type="PANTHER" id="PTHR30109">
    <property type="entry name" value="HYDROXYLAMINE REDUCTASE"/>
    <property type="match status" value="1"/>
</dbReference>